<feature type="binding site" evidence="1">
    <location>
        <position position="39"/>
    </location>
    <ligand>
        <name>ATP</name>
        <dbReference type="ChEBI" id="CHEBI:30616"/>
    </ligand>
</feature>
<dbReference type="SMART" id="SM00220">
    <property type="entry name" value="S_TKc"/>
    <property type="match status" value="1"/>
</dbReference>
<keyword evidence="4" id="KW-1185">Reference proteome</keyword>
<reference evidence="3 4" key="1">
    <citation type="submission" date="2014-04" db="EMBL/GenBank/DDBJ databases">
        <authorList>
            <consortium name="DOE Joint Genome Institute"/>
            <person name="Kuo A."/>
            <person name="Tarkka M."/>
            <person name="Buscot F."/>
            <person name="Kohler A."/>
            <person name="Nagy L.G."/>
            <person name="Floudas D."/>
            <person name="Copeland A."/>
            <person name="Barry K.W."/>
            <person name="Cichocki N."/>
            <person name="Veneault-Fourrey C."/>
            <person name="LaButti K."/>
            <person name="Lindquist E.A."/>
            <person name="Lipzen A."/>
            <person name="Lundell T."/>
            <person name="Morin E."/>
            <person name="Murat C."/>
            <person name="Sun H."/>
            <person name="Tunlid A."/>
            <person name="Henrissat B."/>
            <person name="Grigoriev I.V."/>
            <person name="Hibbett D.S."/>
            <person name="Martin F."/>
            <person name="Nordberg H.P."/>
            <person name="Cantor M.N."/>
            <person name="Hua S.X."/>
        </authorList>
    </citation>
    <scope>NUCLEOTIDE SEQUENCE [LARGE SCALE GENOMIC DNA]</scope>
    <source>
        <strain evidence="3 4">F 1598</strain>
    </source>
</reference>
<dbReference type="Gene3D" id="1.10.510.10">
    <property type="entry name" value="Transferase(Phosphotransferase) domain 1"/>
    <property type="match status" value="1"/>
</dbReference>
<gene>
    <name evidence="3" type="ORF">PILCRDRAFT_95199</name>
</gene>
<dbReference type="EMBL" id="KN832975">
    <property type="protein sequence ID" value="KIM89287.1"/>
    <property type="molecule type" value="Genomic_DNA"/>
</dbReference>
<dbReference type="PROSITE" id="PS00107">
    <property type="entry name" value="PROTEIN_KINASE_ATP"/>
    <property type="match status" value="1"/>
</dbReference>
<dbReference type="InterPro" id="IPR000719">
    <property type="entry name" value="Prot_kinase_dom"/>
</dbReference>
<dbReference type="InterPro" id="IPR011009">
    <property type="entry name" value="Kinase-like_dom_sf"/>
</dbReference>
<evidence type="ECO:0000313" key="3">
    <source>
        <dbReference type="EMBL" id="KIM89287.1"/>
    </source>
</evidence>
<feature type="domain" description="Protein kinase" evidence="2">
    <location>
        <begin position="10"/>
        <end position="350"/>
    </location>
</feature>
<dbReference type="AlphaFoldDB" id="A0A0C3CHL8"/>
<accession>A0A0C3CHL8</accession>
<dbReference type="InterPro" id="IPR017441">
    <property type="entry name" value="Protein_kinase_ATP_BS"/>
</dbReference>
<sequence>MNYPNRIGNWWLGDKLGSGFSGSIFRASNVHTDQIVAVKIQYANHECPTNRYERGFYPSLQGGEGMPTLWASGIEGIWDFLVIDLLGPSLDNLFRKSGKDCMDLRSVCSIAMQVISRLEFMHGRGILHRDIQLGNCVVGLGPKEKTIYMIDFGFSKRYIDPYTRRHIPDSKAKRDFIGNYWFTSVGVHCKGKVPSRRDDLEAAALMFIHLLTPGGLSWTRNGIPKNNAQHDRIIREKRNSKPEDLCKGLPPQFEEFLRYCRRLKFAECPDYARWKEEFSELAKEEGFPGAEEFIWPPPPISHPKPHSTHNAALRRTPAPQGAENIEQILNDLANLKLDDRPVLGDRKNIINAVQQAKTDGKKPATEVSMISDETDDIPSPVVARIPKAAQLNKLTAAVYAAGDNNTLSQVVLDFVVCLQSNRSRTLTKEGFAFLDALYKQLGDPSTFAVPLRTSRTRSGDKEQQQVPLPEPKHVKLEVLAALRRTVGTASRNKALAKMVADFGAVTNKSSGRTVTKDGFAFLEGLAARLKTIR</sequence>
<evidence type="ECO:0000256" key="1">
    <source>
        <dbReference type="PROSITE-ProRule" id="PRU10141"/>
    </source>
</evidence>
<dbReference type="GO" id="GO:0005524">
    <property type="term" value="F:ATP binding"/>
    <property type="evidence" value="ECO:0007669"/>
    <property type="project" value="UniProtKB-UniRule"/>
</dbReference>
<dbReference type="OrthoDB" id="5979581at2759"/>
<dbReference type="SUPFAM" id="SSF56112">
    <property type="entry name" value="Protein kinase-like (PK-like)"/>
    <property type="match status" value="1"/>
</dbReference>
<dbReference type="GO" id="GO:0004672">
    <property type="term" value="F:protein kinase activity"/>
    <property type="evidence" value="ECO:0007669"/>
    <property type="project" value="InterPro"/>
</dbReference>
<reference evidence="4" key="2">
    <citation type="submission" date="2015-01" db="EMBL/GenBank/DDBJ databases">
        <title>Evolutionary Origins and Diversification of the Mycorrhizal Mutualists.</title>
        <authorList>
            <consortium name="DOE Joint Genome Institute"/>
            <consortium name="Mycorrhizal Genomics Consortium"/>
            <person name="Kohler A."/>
            <person name="Kuo A."/>
            <person name="Nagy L.G."/>
            <person name="Floudas D."/>
            <person name="Copeland A."/>
            <person name="Barry K.W."/>
            <person name="Cichocki N."/>
            <person name="Veneault-Fourrey C."/>
            <person name="LaButti K."/>
            <person name="Lindquist E.A."/>
            <person name="Lipzen A."/>
            <person name="Lundell T."/>
            <person name="Morin E."/>
            <person name="Murat C."/>
            <person name="Riley R."/>
            <person name="Ohm R."/>
            <person name="Sun H."/>
            <person name="Tunlid A."/>
            <person name="Henrissat B."/>
            <person name="Grigoriev I.V."/>
            <person name="Hibbett D.S."/>
            <person name="Martin F."/>
        </authorList>
    </citation>
    <scope>NUCLEOTIDE SEQUENCE [LARGE SCALE GENOMIC DNA]</scope>
    <source>
        <strain evidence="4">F 1598</strain>
    </source>
</reference>
<keyword evidence="1" id="KW-0067">ATP-binding</keyword>
<dbReference type="CDD" id="cd14016">
    <property type="entry name" value="STKc_CK1"/>
    <property type="match status" value="1"/>
</dbReference>
<proteinExistence type="predicted"/>
<dbReference type="Pfam" id="PF00069">
    <property type="entry name" value="Pkinase"/>
    <property type="match status" value="1"/>
</dbReference>
<protein>
    <recommendedName>
        <fullName evidence="2">Protein kinase domain-containing protein</fullName>
    </recommendedName>
</protein>
<keyword evidence="1" id="KW-0547">Nucleotide-binding</keyword>
<dbReference type="InterPro" id="IPR050235">
    <property type="entry name" value="CK1_Ser-Thr_kinase"/>
</dbReference>
<dbReference type="InParanoid" id="A0A0C3CHL8"/>
<dbReference type="HOGENOM" id="CLU_019279_2_7_1"/>
<evidence type="ECO:0000259" key="2">
    <source>
        <dbReference type="PROSITE" id="PS50011"/>
    </source>
</evidence>
<organism evidence="3 4">
    <name type="scientific">Piloderma croceum (strain F 1598)</name>
    <dbReference type="NCBI Taxonomy" id="765440"/>
    <lineage>
        <taxon>Eukaryota</taxon>
        <taxon>Fungi</taxon>
        <taxon>Dikarya</taxon>
        <taxon>Basidiomycota</taxon>
        <taxon>Agaricomycotina</taxon>
        <taxon>Agaricomycetes</taxon>
        <taxon>Agaricomycetidae</taxon>
        <taxon>Atheliales</taxon>
        <taxon>Atheliaceae</taxon>
        <taxon>Piloderma</taxon>
    </lineage>
</organism>
<dbReference type="STRING" id="765440.A0A0C3CHL8"/>
<dbReference type="PROSITE" id="PS50011">
    <property type="entry name" value="PROTEIN_KINASE_DOM"/>
    <property type="match status" value="1"/>
</dbReference>
<name>A0A0C3CHL8_PILCF</name>
<dbReference type="Proteomes" id="UP000054166">
    <property type="component" value="Unassembled WGS sequence"/>
</dbReference>
<evidence type="ECO:0000313" key="4">
    <source>
        <dbReference type="Proteomes" id="UP000054166"/>
    </source>
</evidence>
<dbReference type="PANTHER" id="PTHR11909">
    <property type="entry name" value="CASEIN KINASE-RELATED"/>
    <property type="match status" value="1"/>
</dbReference>